<evidence type="ECO:0000256" key="4">
    <source>
        <dbReference type="ARBA" id="ARBA00022729"/>
    </source>
</evidence>
<dbReference type="GO" id="GO:0042626">
    <property type="term" value="F:ATPase-coupled transmembrane transporter activity"/>
    <property type="evidence" value="ECO:0007669"/>
    <property type="project" value="InterPro"/>
</dbReference>
<proteinExistence type="inferred from homology"/>
<evidence type="ECO:0000256" key="5">
    <source>
        <dbReference type="ARBA" id="ARBA00055538"/>
    </source>
</evidence>
<dbReference type="Pfam" id="PF09084">
    <property type="entry name" value="NMT1"/>
    <property type="match status" value="1"/>
</dbReference>
<organism evidence="8 9">
    <name type="scientific">Kineococcus radiotolerans</name>
    <dbReference type="NCBI Taxonomy" id="131568"/>
    <lineage>
        <taxon>Bacteria</taxon>
        <taxon>Bacillati</taxon>
        <taxon>Actinomycetota</taxon>
        <taxon>Actinomycetes</taxon>
        <taxon>Kineosporiales</taxon>
        <taxon>Kineosporiaceae</taxon>
        <taxon>Kineococcus</taxon>
    </lineage>
</organism>
<dbReference type="SMART" id="SM00062">
    <property type="entry name" value="PBPb"/>
    <property type="match status" value="1"/>
</dbReference>
<protein>
    <recommendedName>
        <fullName evidence="6">Putative aliphatic sulfonates-binding protein</fullName>
    </recommendedName>
</protein>
<evidence type="ECO:0000313" key="8">
    <source>
        <dbReference type="EMBL" id="MBB2900927.1"/>
    </source>
</evidence>
<dbReference type="GO" id="GO:0016020">
    <property type="term" value="C:membrane"/>
    <property type="evidence" value="ECO:0007669"/>
    <property type="project" value="InterPro"/>
</dbReference>
<evidence type="ECO:0000256" key="3">
    <source>
        <dbReference type="ARBA" id="ARBA00022448"/>
    </source>
</evidence>
<gene>
    <name evidence="8" type="ORF">FHR75_001715</name>
</gene>
<evidence type="ECO:0000313" key="9">
    <source>
        <dbReference type="Proteomes" id="UP000533269"/>
    </source>
</evidence>
<evidence type="ECO:0000259" key="7">
    <source>
        <dbReference type="SMART" id="SM00062"/>
    </source>
</evidence>
<dbReference type="NCBIfam" id="TIGR01728">
    <property type="entry name" value="SsuA_fam"/>
    <property type="match status" value="1"/>
</dbReference>
<dbReference type="PROSITE" id="PS51318">
    <property type="entry name" value="TAT"/>
    <property type="match status" value="1"/>
</dbReference>
<feature type="domain" description="Solute-binding protein family 3/N-terminal" evidence="7">
    <location>
        <begin position="55"/>
        <end position="266"/>
    </location>
</feature>
<accession>A0A7W4TM00</accession>
<evidence type="ECO:0000256" key="2">
    <source>
        <dbReference type="ARBA" id="ARBA00010742"/>
    </source>
</evidence>
<dbReference type="FunFam" id="3.40.190.10:FF:000050">
    <property type="entry name" value="Sulfonate ABC transporter substrate-binding protein"/>
    <property type="match status" value="1"/>
</dbReference>
<dbReference type="Gene3D" id="3.40.190.10">
    <property type="entry name" value="Periplasmic binding protein-like II"/>
    <property type="match status" value="2"/>
</dbReference>
<dbReference type="InterPro" id="IPR015168">
    <property type="entry name" value="SsuA/THI5"/>
</dbReference>
<dbReference type="InterPro" id="IPR006311">
    <property type="entry name" value="TAT_signal"/>
</dbReference>
<dbReference type="Proteomes" id="UP000533269">
    <property type="component" value="Unassembled WGS sequence"/>
</dbReference>
<dbReference type="GO" id="GO:0042597">
    <property type="term" value="C:periplasmic space"/>
    <property type="evidence" value="ECO:0007669"/>
    <property type="project" value="UniProtKB-SubCell"/>
</dbReference>
<dbReference type="AlphaFoldDB" id="A0A7W4TM00"/>
<keyword evidence="4" id="KW-0732">Signal</keyword>
<dbReference type="PANTHER" id="PTHR30024:SF21">
    <property type="entry name" value="ABC TRANSPORTER SUBSTRATE-BINDING PROTEIN"/>
    <property type="match status" value="1"/>
</dbReference>
<dbReference type="PANTHER" id="PTHR30024">
    <property type="entry name" value="ALIPHATIC SULFONATES-BINDING PROTEIN-RELATED"/>
    <property type="match status" value="1"/>
</dbReference>
<comment type="function">
    <text evidence="5">Part of a binding-protein-dependent transport system for aliphatic sulfonates. Putative binding protein.</text>
</comment>
<name>A0A7W4TM00_KINRA</name>
<comment type="caution">
    <text evidence="8">The sequence shown here is derived from an EMBL/GenBank/DDBJ whole genome shotgun (WGS) entry which is preliminary data.</text>
</comment>
<dbReference type="InterPro" id="IPR001638">
    <property type="entry name" value="Solute-binding_3/MltF_N"/>
</dbReference>
<reference evidence="8 9" key="2">
    <citation type="submission" date="2020-08" db="EMBL/GenBank/DDBJ databases">
        <authorList>
            <person name="Partida-Martinez L."/>
            <person name="Huntemann M."/>
            <person name="Clum A."/>
            <person name="Wang J."/>
            <person name="Palaniappan K."/>
            <person name="Ritter S."/>
            <person name="Chen I.-M."/>
            <person name="Stamatis D."/>
            <person name="Reddy T."/>
            <person name="O'Malley R."/>
            <person name="Daum C."/>
            <person name="Shapiro N."/>
            <person name="Ivanova N."/>
            <person name="Kyrpides N."/>
            <person name="Woyke T."/>
        </authorList>
    </citation>
    <scope>NUCLEOTIDE SEQUENCE [LARGE SCALE GENOMIC DNA]</scope>
    <source>
        <strain evidence="8 9">AS2.23</strain>
    </source>
</reference>
<dbReference type="SUPFAM" id="SSF53850">
    <property type="entry name" value="Periplasmic binding protein-like II"/>
    <property type="match status" value="1"/>
</dbReference>
<evidence type="ECO:0000256" key="1">
    <source>
        <dbReference type="ARBA" id="ARBA00004418"/>
    </source>
</evidence>
<comment type="similarity">
    <text evidence="2">Belongs to the bacterial solute-binding protein SsuA/TauA family.</text>
</comment>
<evidence type="ECO:0000256" key="6">
    <source>
        <dbReference type="ARBA" id="ARBA00070228"/>
    </source>
</evidence>
<dbReference type="RefSeq" id="WP_183390971.1">
    <property type="nucleotide sequence ID" value="NZ_JACHVY010000001.1"/>
</dbReference>
<dbReference type="InterPro" id="IPR010067">
    <property type="entry name" value="ABC_SsuA_sub-bd"/>
</dbReference>
<reference evidence="8 9" key="1">
    <citation type="submission" date="2020-08" db="EMBL/GenBank/DDBJ databases">
        <title>The Agave Microbiome: Exploring the role of microbial communities in plant adaptations to desert environments.</title>
        <authorList>
            <person name="Partida-Martinez L.P."/>
        </authorList>
    </citation>
    <scope>NUCLEOTIDE SEQUENCE [LARGE SCALE GENOMIC DNA]</scope>
    <source>
        <strain evidence="8 9">AS2.23</strain>
    </source>
</reference>
<dbReference type="EMBL" id="JACHVY010000001">
    <property type="protein sequence ID" value="MBB2900927.1"/>
    <property type="molecule type" value="Genomic_DNA"/>
</dbReference>
<sequence length="346" mass="35808">MSTLPSYSRRLALGLALGGLGLTAAGCVKGESSGAAAGSSATASASGSAGGAGGTVRLDYALYNPLSLVVREQKILENAGLTVQWEQSLGSNKANEFLRNDNLDLASTAGSAVLQARTNGSPVKTVDVYSQPEWTALVVAKDSTVTDVAGLRGKRIAATTGTDPYFFLQQALAEAGLSATDVEITNLQHADGRAALERGDVDAWAGLDPNMAATELQSGSKLLYRNVDFCTYGLLNARESFIESSPELVQQVVDAYATARAWALANPAELATLYAAQAQLTPEVAARVLERTTLDVDSVPGEAQRSVLEGIVPLMASTGDIPSAEAATEALDGLLVAEFAEKATPA</sequence>
<comment type="subcellular location">
    <subcellularLocation>
        <location evidence="1">Periplasm</location>
    </subcellularLocation>
</comment>
<keyword evidence="3" id="KW-0813">Transport</keyword>